<sequence length="163" mass="18553">TLYNNEFSGTTRGDEALPCSAPQRCQPPAANHFGFLDYPPDDYYDHPQPWYKMPRTSHREEDSRIKTIVDNMHPLIIDGAATNKRLSRFFIRLENEFGYNASNHIATAAADRNLTDHEPSALDESFPCHTAQQKLELALNKMTKKTYVSTAQKAKALTMLQHN</sequence>
<keyword evidence="1" id="KW-1185">Reference proteome</keyword>
<proteinExistence type="predicted"/>
<name>A0A915KUV5_ROMCU</name>
<accession>A0A915KUV5</accession>
<dbReference type="Proteomes" id="UP000887565">
    <property type="component" value="Unplaced"/>
</dbReference>
<organism evidence="1 2">
    <name type="scientific">Romanomermis culicivorax</name>
    <name type="common">Nematode worm</name>
    <dbReference type="NCBI Taxonomy" id="13658"/>
    <lineage>
        <taxon>Eukaryota</taxon>
        <taxon>Metazoa</taxon>
        <taxon>Ecdysozoa</taxon>
        <taxon>Nematoda</taxon>
        <taxon>Enoplea</taxon>
        <taxon>Dorylaimia</taxon>
        <taxon>Mermithida</taxon>
        <taxon>Mermithoidea</taxon>
        <taxon>Mermithidae</taxon>
        <taxon>Romanomermis</taxon>
    </lineage>
</organism>
<dbReference type="WBParaSite" id="nRc.2.0.1.t42257-RA">
    <property type="protein sequence ID" value="nRc.2.0.1.t42257-RA"/>
    <property type="gene ID" value="nRc.2.0.1.g42257"/>
</dbReference>
<reference evidence="2" key="1">
    <citation type="submission" date="2022-11" db="UniProtKB">
        <authorList>
            <consortium name="WormBaseParasite"/>
        </authorList>
    </citation>
    <scope>IDENTIFICATION</scope>
</reference>
<evidence type="ECO:0000313" key="1">
    <source>
        <dbReference type="Proteomes" id="UP000887565"/>
    </source>
</evidence>
<dbReference type="AlphaFoldDB" id="A0A915KUV5"/>
<evidence type="ECO:0000313" key="2">
    <source>
        <dbReference type="WBParaSite" id="nRc.2.0.1.t42257-RA"/>
    </source>
</evidence>
<protein>
    <submittedName>
        <fullName evidence="2">Uncharacterized protein</fullName>
    </submittedName>
</protein>